<comment type="caution">
    <text evidence="4">The sequence shown here is derived from an EMBL/GenBank/DDBJ whole genome shotgun (WGS) entry which is preliminary data.</text>
</comment>
<keyword evidence="5" id="KW-1185">Reference proteome</keyword>
<feature type="transmembrane region" description="Helical" evidence="1">
    <location>
        <begin position="23"/>
        <end position="42"/>
    </location>
</feature>
<evidence type="ECO:0000313" key="5">
    <source>
        <dbReference type="Proteomes" id="UP000032680"/>
    </source>
</evidence>
<keyword evidence="1" id="KW-1133">Transmembrane helix</keyword>
<feature type="transmembrane region" description="Helical" evidence="1">
    <location>
        <begin position="201"/>
        <end position="224"/>
    </location>
</feature>
<proteinExistence type="predicted"/>
<evidence type="ECO:0000259" key="3">
    <source>
        <dbReference type="Pfam" id="PF07680"/>
    </source>
</evidence>
<reference evidence="4 5" key="1">
    <citation type="submission" date="2012-11" db="EMBL/GenBank/DDBJ databases">
        <title>Whole genome sequence of Acidisphaera rubrifaciens HS-AP3.</title>
        <authorList>
            <person name="Azuma Y."/>
            <person name="Higashiura N."/>
            <person name="Hirakawa H."/>
            <person name="Matsushita K."/>
        </authorList>
    </citation>
    <scope>NUCLEOTIDE SEQUENCE [LARGE SCALE GENOMIC DNA]</scope>
    <source>
        <strain evidence="4 5">HS-AP3</strain>
    </source>
</reference>
<feature type="domain" description="TQO small subunit DoxD" evidence="2">
    <location>
        <begin position="31"/>
        <end position="176"/>
    </location>
</feature>
<dbReference type="RefSeq" id="WP_048860936.1">
    <property type="nucleotide sequence ID" value="NZ_BANB01000213.1"/>
</dbReference>
<feature type="transmembrane region" description="Helical" evidence="1">
    <location>
        <begin position="149"/>
        <end position="169"/>
    </location>
</feature>
<dbReference type="Pfam" id="PF04173">
    <property type="entry name" value="DoxD"/>
    <property type="match status" value="1"/>
</dbReference>
<dbReference type="InterPro" id="IPR007301">
    <property type="entry name" value="DoxD"/>
</dbReference>
<evidence type="ECO:0000256" key="1">
    <source>
        <dbReference type="SAM" id="Phobius"/>
    </source>
</evidence>
<dbReference type="InterPro" id="IPR017192">
    <property type="entry name" value="ThioSO4-Q_OxRdtase_DoxA/D"/>
</dbReference>
<evidence type="ECO:0000259" key="2">
    <source>
        <dbReference type="Pfam" id="PF04173"/>
    </source>
</evidence>
<dbReference type="EMBL" id="BANB01000213">
    <property type="protein sequence ID" value="GAN76989.1"/>
    <property type="molecule type" value="Genomic_DNA"/>
</dbReference>
<dbReference type="Pfam" id="PF07680">
    <property type="entry name" value="DoxA"/>
    <property type="match status" value="1"/>
</dbReference>
<name>A0A0D6P800_9PROT</name>
<evidence type="ECO:0000313" key="4">
    <source>
        <dbReference type="EMBL" id="GAN76989.1"/>
    </source>
</evidence>
<keyword evidence="1" id="KW-0472">Membrane</keyword>
<dbReference type="Proteomes" id="UP000032680">
    <property type="component" value="Unassembled WGS sequence"/>
</dbReference>
<keyword evidence="1" id="KW-0812">Transmembrane</keyword>
<gene>
    <name evidence="4" type="ORF">Asru_0213_11</name>
</gene>
<organism evidence="4 5">
    <name type="scientific">Acidisphaera rubrifaciens HS-AP3</name>
    <dbReference type="NCBI Taxonomy" id="1231350"/>
    <lineage>
        <taxon>Bacteria</taxon>
        <taxon>Pseudomonadati</taxon>
        <taxon>Pseudomonadota</taxon>
        <taxon>Alphaproteobacteria</taxon>
        <taxon>Acetobacterales</taxon>
        <taxon>Acetobacteraceae</taxon>
        <taxon>Acidisphaera</taxon>
    </lineage>
</organism>
<dbReference type="InterPro" id="IPR011636">
    <property type="entry name" value="DoxA"/>
</dbReference>
<feature type="domain" description="Thiosulphate:quinone oxidoreductase small subunit DoxA" evidence="3">
    <location>
        <begin position="226"/>
        <end position="354"/>
    </location>
</feature>
<protein>
    <submittedName>
        <fullName evidence="4">Terminal quinol oxidase, subunit DoxD</fullName>
    </submittedName>
</protein>
<dbReference type="OrthoDB" id="9790967at2"/>
<feature type="transmembrane region" description="Helical" evidence="1">
    <location>
        <begin position="119"/>
        <end position="137"/>
    </location>
</feature>
<dbReference type="PIRSF" id="PIRSF037390">
    <property type="entry name" value="Thiosulph_Quin_oxidored_DoxA-D"/>
    <property type="match status" value="1"/>
</dbReference>
<dbReference type="AlphaFoldDB" id="A0A0D6P800"/>
<sequence length="364" mass="38735">MATVASSRIGTLIDTATPGERNWRIAAIAMLSVRCIQGFIYWGGGSRRFIYAPSKLDWTQPTWMANKFQSAMPGALLGLDHVISYMLQHFWLLYAGVILFSAAELVVGAALIAGLFTRAAALLSMIFSVLLMLMFGWQGATCIDEWTMAACNLAMGATLMLAGSGAYSLDNLLLRNDARLGLRPWFRWAGGSLPLPMRDEAFRVLGLVVLAGVLAFDVATYSYYRGSVVTPFHGGPVSPTKHHFTITQGAVLPDGSVRFHIYLDGGTPEAPAHVMKAEVMGTDGAAVATWDTATLTHLPAAAIRNDYAYNKFKAGPYGLVAAMGAKATVTLPPATGGHAAAGQTLRLTDVNGRSFTAVLAAGAE</sequence>
<feature type="transmembrane region" description="Helical" evidence="1">
    <location>
        <begin position="91"/>
        <end position="113"/>
    </location>
</feature>
<accession>A0A0D6P800</accession>